<gene>
    <name evidence="1" type="ORF">NZD89_12325</name>
</gene>
<accession>A0ABY6ZPL4</accession>
<dbReference type="Proteomes" id="UP001164761">
    <property type="component" value="Chromosome"/>
</dbReference>
<name>A0ABY6ZPL4_9BACL</name>
<dbReference type="RefSeq" id="WP_268007991.1">
    <property type="nucleotide sequence ID" value="NZ_BSUT01000001.1"/>
</dbReference>
<reference evidence="1" key="1">
    <citation type="submission" date="2022-08" db="EMBL/GenBank/DDBJ databases">
        <title>Alicyclobacillus fastidiosus DSM 17978, complete genome.</title>
        <authorList>
            <person name="Wang Q."/>
            <person name="Cai R."/>
            <person name="Wang Z."/>
        </authorList>
    </citation>
    <scope>NUCLEOTIDE SEQUENCE</scope>
    <source>
        <strain evidence="1">DSM 17978</strain>
    </source>
</reference>
<keyword evidence="2" id="KW-1185">Reference proteome</keyword>
<evidence type="ECO:0000313" key="2">
    <source>
        <dbReference type="Proteomes" id="UP001164761"/>
    </source>
</evidence>
<protein>
    <submittedName>
        <fullName evidence="1">Uncharacterized protein</fullName>
    </submittedName>
</protein>
<proteinExistence type="predicted"/>
<evidence type="ECO:0000313" key="1">
    <source>
        <dbReference type="EMBL" id="WAH44091.1"/>
    </source>
</evidence>
<organism evidence="1 2">
    <name type="scientific">Alicyclobacillus fastidiosus</name>
    <dbReference type="NCBI Taxonomy" id="392011"/>
    <lineage>
        <taxon>Bacteria</taxon>
        <taxon>Bacillati</taxon>
        <taxon>Bacillota</taxon>
        <taxon>Bacilli</taxon>
        <taxon>Bacillales</taxon>
        <taxon>Alicyclobacillaceae</taxon>
        <taxon>Alicyclobacillus</taxon>
    </lineage>
</organism>
<dbReference type="EMBL" id="CP104067">
    <property type="protein sequence ID" value="WAH44091.1"/>
    <property type="molecule type" value="Genomic_DNA"/>
</dbReference>
<sequence>MPTVQGDHGTNMGNTNGTLRKEIRDDIISEIGNIADVMRTADSIYLSDNFHLDSKQIGQAFKVEIQYRKNTKQTVSVALVDQGATNVGDLRTALTNSLNDGHIWIVT</sequence>